<dbReference type="Pfam" id="PF12086">
    <property type="entry name" value="DUF3563"/>
    <property type="match status" value="1"/>
</dbReference>
<organism evidence="1 2">
    <name type="scientific">Variovorax ureilyticus</name>
    <dbReference type="NCBI Taxonomy" id="1836198"/>
    <lineage>
        <taxon>Bacteria</taxon>
        <taxon>Pseudomonadati</taxon>
        <taxon>Pseudomonadota</taxon>
        <taxon>Betaproteobacteria</taxon>
        <taxon>Burkholderiales</taxon>
        <taxon>Comamonadaceae</taxon>
        <taxon>Variovorax</taxon>
    </lineage>
</organism>
<comment type="caution">
    <text evidence="1">The sequence shown here is derived from an EMBL/GenBank/DDBJ whole genome shotgun (WGS) entry which is preliminary data.</text>
</comment>
<dbReference type="Proteomes" id="UP001365846">
    <property type="component" value="Unassembled WGS sequence"/>
</dbReference>
<proteinExistence type="predicted"/>
<keyword evidence="2" id="KW-1185">Reference proteome</keyword>
<evidence type="ECO:0000313" key="2">
    <source>
        <dbReference type="Proteomes" id="UP001365846"/>
    </source>
</evidence>
<name>A0ABU8VAZ4_9BURK</name>
<sequence>MKKILQSAMAALKSQFNAQPSFEETYLGGAVDIYDLERRMRHLDQRTTQRPFHLQHSI</sequence>
<dbReference type="InterPro" id="IPR021946">
    <property type="entry name" value="DUF3563"/>
</dbReference>
<dbReference type="EMBL" id="JBBKZU010000002">
    <property type="protein sequence ID" value="MEJ8810824.1"/>
    <property type="molecule type" value="Genomic_DNA"/>
</dbReference>
<evidence type="ECO:0000313" key="1">
    <source>
        <dbReference type="EMBL" id="MEJ8810824.1"/>
    </source>
</evidence>
<gene>
    <name evidence="1" type="ORF">WKW77_07070</name>
</gene>
<reference evidence="1 2" key="1">
    <citation type="submission" date="2024-03" db="EMBL/GenBank/DDBJ databases">
        <title>Novel species of the genus Variovorax.</title>
        <authorList>
            <person name="Liu Q."/>
            <person name="Xin Y.-H."/>
        </authorList>
    </citation>
    <scope>NUCLEOTIDE SEQUENCE [LARGE SCALE GENOMIC DNA]</scope>
    <source>
        <strain evidence="1 2">KACC 18899</strain>
    </source>
</reference>
<accession>A0ABU8VAZ4</accession>
<dbReference type="RefSeq" id="WP_340356133.1">
    <property type="nucleotide sequence ID" value="NZ_JBBKZU010000002.1"/>
</dbReference>
<protein>
    <submittedName>
        <fullName evidence="1">DUF3563 family protein</fullName>
    </submittedName>
</protein>